<feature type="domain" description="Proline dehydrogenase" evidence="7">
    <location>
        <begin position="184"/>
        <end position="474"/>
    </location>
</feature>
<dbReference type="EC" id="1.5.5.2" evidence="5"/>
<dbReference type="Pfam" id="PF00171">
    <property type="entry name" value="Aldedh"/>
    <property type="match status" value="1"/>
</dbReference>
<keyword evidence="2 5" id="KW-0560">Oxidoreductase</keyword>
<dbReference type="InterPro" id="IPR005933">
    <property type="entry name" value="PutA_C"/>
</dbReference>
<dbReference type="InterPro" id="IPR016160">
    <property type="entry name" value="Ald_DH_CS_CYS"/>
</dbReference>
<dbReference type="InterPro" id="IPR002872">
    <property type="entry name" value="Proline_DH_dom"/>
</dbReference>
<name>A0ABW7F0Z9_9BURK</name>
<dbReference type="Gene3D" id="3.20.20.220">
    <property type="match status" value="1"/>
</dbReference>
<evidence type="ECO:0000259" key="6">
    <source>
        <dbReference type="Pfam" id="PF00171"/>
    </source>
</evidence>
<dbReference type="GO" id="GO:0003842">
    <property type="term" value="F:L-glutamate gamma-semialdehyde dehydrogenase activity"/>
    <property type="evidence" value="ECO:0007669"/>
    <property type="project" value="UniProtKB-EC"/>
</dbReference>
<keyword evidence="5" id="KW-0238">DNA-binding</keyword>
<dbReference type="InterPro" id="IPR016161">
    <property type="entry name" value="Ald_DH/histidinol_DH"/>
</dbReference>
<dbReference type="InterPro" id="IPR024089">
    <property type="entry name" value="PRODH_PutA_dom_I/II"/>
</dbReference>
<dbReference type="NCBIfam" id="TIGR01238">
    <property type="entry name" value="D1pyr5carbox3"/>
    <property type="match status" value="1"/>
</dbReference>
<dbReference type="Gene3D" id="1.20.5.460">
    <property type="entry name" value="Single helix bin"/>
    <property type="match status" value="1"/>
</dbReference>
<gene>
    <name evidence="9" type="ORF">ACG00Y_09525</name>
</gene>
<keyword evidence="5" id="KW-0642">Proline metabolism</keyword>
<comment type="catalytic activity">
    <reaction evidence="4 5">
        <text>L-glutamate 5-semialdehyde + NAD(+) + H2O = L-glutamate + NADH + 2 H(+)</text>
        <dbReference type="Rhea" id="RHEA:30235"/>
        <dbReference type="ChEBI" id="CHEBI:15377"/>
        <dbReference type="ChEBI" id="CHEBI:15378"/>
        <dbReference type="ChEBI" id="CHEBI:29985"/>
        <dbReference type="ChEBI" id="CHEBI:57540"/>
        <dbReference type="ChEBI" id="CHEBI:57945"/>
        <dbReference type="ChEBI" id="CHEBI:58066"/>
        <dbReference type="EC" id="1.2.1.88"/>
    </reaction>
</comment>
<dbReference type="EMBL" id="JBIGHV010000003">
    <property type="protein sequence ID" value="MFG6430151.1"/>
    <property type="molecule type" value="Genomic_DNA"/>
</dbReference>
<accession>A0ABW7F0Z9</accession>
<comment type="cofactor">
    <cofactor evidence="5">
        <name>FAD</name>
        <dbReference type="ChEBI" id="CHEBI:57692"/>
    </cofactor>
</comment>
<comment type="caution">
    <text evidence="9">The sequence shown here is derived from an EMBL/GenBank/DDBJ whole genome shotgun (WGS) entry which is preliminary data.</text>
</comment>
<dbReference type="SUPFAM" id="SSF53720">
    <property type="entry name" value="ALDH-like"/>
    <property type="match status" value="2"/>
</dbReference>
<dbReference type="InterPro" id="IPR029041">
    <property type="entry name" value="FAD-linked_oxidoreductase-like"/>
</dbReference>
<dbReference type="InterPro" id="IPR016163">
    <property type="entry name" value="Ald_DH_C"/>
</dbReference>
<keyword evidence="5" id="KW-0285">Flavoprotein</keyword>
<evidence type="ECO:0000313" key="9">
    <source>
        <dbReference type="EMBL" id="MFG6430151.1"/>
    </source>
</evidence>
<comment type="function">
    <text evidence="5">Oxidizes proline to glutamate for use as a carbon and nitrogen source.</text>
</comment>
<comment type="pathway">
    <text evidence="5">Amino-acid degradation; L-proline degradation into L-glutamate; L-glutamate from L-proline: step 1/2.</text>
</comment>
<dbReference type="SUPFAM" id="SSF51730">
    <property type="entry name" value="FAD-linked oxidoreductase"/>
    <property type="match status" value="1"/>
</dbReference>
<evidence type="ECO:0000256" key="5">
    <source>
        <dbReference type="PIRNR" id="PIRNR000197"/>
    </source>
</evidence>
<keyword evidence="5" id="KW-0274">FAD</keyword>
<dbReference type="Gene3D" id="3.40.309.10">
    <property type="entry name" value="Aldehyde Dehydrogenase, Chain A, domain 2"/>
    <property type="match status" value="1"/>
</dbReference>
<sequence>MPTFAAPLEQPRLPDPYRAEAAVVQALAERVGTALDWPGVIAMASPWVEQVRRNPAPFWAMESLLREYPITSAEGLALMRLAEALLRVPDAPTAIALTADQLGRADFEGASEGSPHKMLAALSASAISMSKRFLPGAEDDGGLFKRLGAQTVVAATVRAIQLLGRQFVLGRNIGEAMSEADDARKAQKQLRFSYDMLGEGARTENDARRYQAAYVGAIKAIAAGPRADSPEASDGISIKLSALFSRYEVLQRDRVFAELLPRVWELIELAANANINLTIDAEEVDRLELSLDVLDTLAARIAAHHPQWRGFGLAVQAYQTRALAVVDEVAAIARKHGLRFMVRLVKGAYWDGEIKRAQELGLAHYPVFTHKQHTDVSYLACARALIQHADVIYPQFATHNAGTIGAIVQMARATNAAFEMQRLHGMGEGVYREVLKDGSIPCRVYAPVGEHRDLLAYLVRRLLENGANSSFVHQLADPSVQVPELLGSPLLDVRNTSALPLPPALYGGRLNSAGADLTAPAQRAPLQAALESTPVRAVPEATAADVDAAMQRLHAGFTAWNARPVAARAAMLRRAADDLDARLAEFCALLVKEAFKTQADCVAEVREAVDFLRYYADQAEADAQGMQGRGVFVCISPWNFPLAIFAGQVVAALVVGNAVAAKPAEQTPYVALQFVELLHQAGVPADALALLHGPGETVGAGLVAHAHTAGVCFTGSTAVAQIINKALAAKPNSPIPLIAETGGLNAMVVDSTALPEQVIDAVVQSAFRSAGQRCSALRLLCVQSSIADGVIEMLKGALQQLHVGQPANLATDVGPVIDDEAHTGISRHVERLKRDAKLIAEAPVTEPMPRQIRPVAFELPRIADLGEEIFGPVLHVVRFDGSVDDVIQEINALGYGLTLGIQTRIDSRAQRLADAACIGNVYVNRNIIGAVVGVQPFGGEGLSGTGPKAGGPDYLRRFCAEPHIDAPAPPLALDGAAAPLAVGADATWRNTPLADRIATLRRAADTLDAPSAFALRGLFTAAQTAFADLVLPGPTGESNTLRHHARGAFAVLGRGDAGLAAVVSALLAGNSAIWLSDDERARQALLRAGLPANALTLLPDSALPGLLAAPQLAGVALASSDADAAHMLSLALAARPDAILPLVTAAGHVRQLYRFTAEQTLTVNTAAAGGNAALLAGGH</sequence>
<dbReference type="PIRSF" id="PIRSF000197">
    <property type="entry name" value="Bifunct_PutA"/>
    <property type="match status" value="1"/>
</dbReference>
<proteinExistence type="inferred from homology"/>
<protein>
    <recommendedName>
        <fullName evidence="5">Bifunctional protein PutA</fullName>
    </recommendedName>
    <domain>
        <recommendedName>
            <fullName evidence="5">Proline dehydrogenase</fullName>
            <ecNumber evidence="5">1.5.5.2</ecNumber>
        </recommendedName>
        <alternativeName>
            <fullName evidence="5">Proline oxidase</fullName>
        </alternativeName>
    </domain>
    <domain>
        <recommendedName>
            <fullName evidence="5">Delta-1-pyrroline-5-carboxylate dehydrogenase</fullName>
            <shortName evidence="5">P5C dehydrogenase</shortName>
            <ecNumber evidence="5">1.2.1.88</ecNumber>
        </recommendedName>
        <alternativeName>
            <fullName evidence="5">L-glutamate gamma-semialdehyde dehydrogenase</fullName>
        </alternativeName>
    </domain>
</protein>
<dbReference type="PROSITE" id="PS00070">
    <property type="entry name" value="ALDEHYDE_DEHYDR_CYS"/>
    <property type="match status" value="1"/>
</dbReference>
<feature type="domain" description="Proline dehydrogenase PutA" evidence="8">
    <location>
        <begin position="61"/>
        <end position="167"/>
    </location>
</feature>
<dbReference type="EC" id="1.2.1.88" evidence="5"/>
<dbReference type="RefSeq" id="WP_394478201.1">
    <property type="nucleotide sequence ID" value="NZ_JBIGHV010000003.1"/>
</dbReference>
<evidence type="ECO:0000256" key="1">
    <source>
        <dbReference type="ARBA" id="ARBA00004786"/>
    </source>
</evidence>
<evidence type="ECO:0000256" key="3">
    <source>
        <dbReference type="ARBA" id="ARBA00023027"/>
    </source>
</evidence>
<dbReference type="InterPro" id="IPR024082">
    <property type="entry name" value="PRODH_PutA_dom_II"/>
</dbReference>
<evidence type="ECO:0000259" key="7">
    <source>
        <dbReference type="Pfam" id="PF01619"/>
    </source>
</evidence>
<reference evidence="9 10" key="1">
    <citation type="submission" date="2024-08" db="EMBL/GenBank/DDBJ databases">
        <authorList>
            <person name="Lu H."/>
        </authorList>
    </citation>
    <scope>NUCLEOTIDE SEQUENCE [LARGE SCALE GENOMIC DNA]</scope>
    <source>
        <strain evidence="9 10">LYH14W</strain>
    </source>
</reference>
<evidence type="ECO:0000256" key="2">
    <source>
        <dbReference type="ARBA" id="ARBA00023002"/>
    </source>
</evidence>
<dbReference type="Proteomes" id="UP001606210">
    <property type="component" value="Unassembled WGS sequence"/>
</dbReference>
<keyword evidence="5" id="KW-0678">Repressor</keyword>
<comment type="catalytic activity">
    <reaction evidence="5">
        <text>L-proline + a quinone = (S)-1-pyrroline-5-carboxylate + a quinol + H(+)</text>
        <dbReference type="Rhea" id="RHEA:23784"/>
        <dbReference type="ChEBI" id="CHEBI:15378"/>
        <dbReference type="ChEBI" id="CHEBI:17388"/>
        <dbReference type="ChEBI" id="CHEBI:24646"/>
        <dbReference type="ChEBI" id="CHEBI:60039"/>
        <dbReference type="ChEBI" id="CHEBI:132124"/>
        <dbReference type="EC" id="1.5.5.2"/>
    </reaction>
</comment>
<evidence type="ECO:0000259" key="8">
    <source>
        <dbReference type="Pfam" id="PF14850"/>
    </source>
</evidence>
<keyword evidence="5" id="KW-0805">Transcription regulation</keyword>
<dbReference type="Pfam" id="PF14850">
    <property type="entry name" value="Pro_dh-DNA_bdg"/>
    <property type="match status" value="1"/>
</dbReference>
<dbReference type="InterPro" id="IPR016162">
    <property type="entry name" value="Ald_DH_N"/>
</dbReference>
<dbReference type="InterPro" id="IPR050485">
    <property type="entry name" value="Proline_metab_enzyme"/>
</dbReference>
<dbReference type="Gene3D" id="3.40.605.10">
    <property type="entry name" value="Aldehyde Dehydrogenase, Chain A, domain 1"/>
    <property type="match status" value="1"/>
</dbReference>
<feature type="domain" description="Aldehyde dehydrogenase" evidence="6">
    <location>
        <begin position="531"/>
        <end position="959"/>
    </location>
</feature>
<dbReference type="Pfam" id="PF01619">
    <property type="entry name" value="Pro_dh"/>
    <property type="match status" value="1"/>
</dbReference>
<keyword evidence="3 5" id="KW-0520">NAD</keyword>
<keyword evidence="10" id="KW-1185">Reference proteome</keyword>
<evidence type="ECO:0000256" key="4">
    <source>
        <dbReference type="ARBA" id="ARBA00048142"/>
    </source>
</evidence>
<dbReference type="PANTHER" id="PTHR42862">
    <property type="entry name" value="DELTA-1-PYRROLINE-5-CARBOXYLATE DEHYDROGENASE 1, ISOFORM A-RELATED"/>
    <property type="match status" value="1"/>
</dbReference>
<dbReference type="InterPro" id="IPR025703">
    <property type="entry name" value="Bifunct_PutA"/>
</dbReference>
<organism evidence="9 10">
    <name type="scientific">Pelomonas parva</name>
    <dbReference type="NCBI Taxonomy" id="3299032"/>
    <lineage>
        <taxon>Bacteria</taxon>
        <taxon>Pseudomonadati</taxon>
        <taxon>Pseudomonadota</taxon>
        <taxon>Betaproteobacteria</taxon>
        <taxon>Burkholderiales</taxon>
        <taxon>Sphaerotilaceae</taxon>
        <taxon>Roseateles</taxon>
    </lineage>
</organism>
<dbReference type="InterPro" id="IPR015590">
    <property type="entry name" value="Aldehyde_DH_dom"/>
</dbReference>
<keyword evidence="5" id="KW-0804">Transcription</keyword>
<dbReference type="SUPFAM" id="SSF81935">
    <property type="entry name" value="N-terminal domain of bifunctional PutA protein"/>
    <property type="match status" value="1"/>
</dbReference>
<comment type="similarity">
    <text evidence="5">In the N-terminal section; belongs to the proline dehydrogenase family.</text>
</comment>
<dbReference type="PANTHER" id="PTHR42862:SF1">
    <property type="entry name" value="DELTA-1-PYRROLINE-5-CARBOXYLATE DEHYDROGENASE 2, ISOFORM A-RELATED"/>
    <property type="match status" value="1"/>
</dbReference>
<evidence type="ECO:0000313" key="10">
    <source>
        <dbReference type="Proteomes" id="UP001606210"/>
    </source>
</evidence>
<comment type="similarity">
    <text evidence="5">In the C-terminal section; belongs to the aldehyde dehydrogenase family.</text>
</comment>
<comment type="pathway">
    <text evidence="1 5">Amino-acid degradation; L-proline degradation into L-glutamate; L-glutamate from L-proline: step 2/2.</text>
</comment>